<evidence type="ECO:0000256" key="3">
    <source>
        <dbReference type="ARBA" id="ARBA00023163"/>
    </source>
</evidence>
<dbReference type="Gene3D" id="1.10.357.10">
    <property type="entry name" value="Tetracycline Repressor, domain 2"/>
    <property type="match status" value="1"/>
</dbReference>
<keyword evidence="3" id="KW-0804">Transcription</keyword>
<keyword evidence="1" id="KW-0805">Transcription regulation</keyword>
<dbReference type="SUPFAM" id="SSF46689">
    <property type="entry name" value="Homeodomain-like"/>
    <property type="match status" value="1"/>
</dbReference>
<gene>
    <name evidence="6" type="ORF">IMO34_14815</name>
    <name evidence="7" type="ORF">NCTC13038_02394</name>
</gene>
<dbReference type="PROSITE" id="PS50977">
    <property type="entry name" value="HTH_TETR_2"/>
    <property type="match status" value="1"/>
</dbReference>
<organism evidence="7 8">
    <name type="scientific">Raoultella terrigena</name>
    <name type="common">Klebsiella terrigena</name>
    <dbReference type="NCBI Taxonomy" id="577"/>
    <lineage>
        <taxon>Bacteria</taxon>
        <taxon>Pseudomonadati</taxon>
        <taxon>Pseudomonadota</taxon>
        <taxon>Gammaproteobacteria</taxon>
        <taxon>Enterobacterales</taxon>
        <taxon>Enterobacteriaceae</taxon>
        <taxon>Klebsiella/Raoultella group</taxon>
        <taxon>Raoultella</taxon>
    </lineage>
</organism>
<dbReference type="PANTHER" id="PTHR47506:SF1">
    <property type="entry name" value="HTH-TYPE TRANSCRIPTIONAL REGULATOR YJDC"/>
    <property type="match status" value="1"/>
</dbReference>
<protein>
    <submittedName>
        <fullName evidence="7">Bacterial regulatory proteins, tetR family</fullName>
    </submittedName>
    <submittedName>
        <fullName evidence="6">TetR/AcrR family transcriptional regulator</fullName>
    </submittedName>
</protein>
<accession>A0A485BF00</accession>
<dbReference type="EMBL" id="CAADJG010000002">
    <property type="protein sequence ID" value="VFS71694.1"/>
    <property type="molecule type" value="Genomic_DNA"/>
</dbReference>
<keyword evidence="2 4" id="KW-0238">DNA-binding</keyword>
<dbReference type="InterPro" id="IPR036271">
    <property type="entry name" value="Tet_transcr_reg_TetR-rel_C_sf"/>
</dbReference>
<dbReference type="InterPro" id="IPR009057">
    <property type="entry name" value="Homeodomain-like_sf"/>
</dbReference>
<dbReference type="PANTHER" id="PTHR47506">
    <property type="entry name" value="TRANSCRIPTIONAL REGULATORY PROTEIN"/>
    <property type="match status" value="1"/>
</dbReference>
<dbReference type="AlphaFoldDB" id="A0A485BF00"/>
<dbReference type="EMBL" id="CP062916">
    <property type="protein sequence ID" value="QPF06645.1"/>
    <property type="molecule type" value="Genomic_DNA"/>
</dbReference>
<evidence type="ECO:0000256" key="4">
    <source>
        <dbReference type="PROSITE-ProRule" id="PRU00335"/>
    </source>
</evidence>
<proteinExistence type="predicted"/>
<dbReference type="Pfam" id="PF16925">
    <property type="entry name" value="TetR_C_13"/>
    <property type="match status" value="1"/>
</dbReference>
<dbReference type="SUPFAM" id="SSF48498">
    <property type="entry name" value="Tetracyclin repressor-like, C-terminal domain"/>
    <property type="match status" value="1"/>
</dbReference>
<reference evidence="6 9" key="2">
    <citation type="submission" date="2020-10" db="EMBL/GenBank/DDBJ databases">
        <title>Resistance determinants and their genetic context in bacteria from a longitudinal study of pigs reared under conventional and antibiotic-free husbandry practices.</title>
        <authorList>
            <person name="Poulin-Laprade D."/>
            <person name="Brouard J.-S."/>
            <person name="Gagnon N."/>
            <person name="Turcotte A."/>
            <person name="Langlois A."/>
            <person name="Matte J.J."/>
            <person name="Carrillo C.D."/>
            <person name="Zaheer R."/>
            <person name="McAllister T."/>
            <person name="Topp E."/>
            <person name="Talbot G."/>
        </authorList>
    </citation>
    <scope>NUCLEOTIDE SEQUENCE [LARGE SCALE GENOMIC DNA]</scope>
    <source>
        <strain evidence="6 9">Res13-Abat-PEB01-P1-04-A</strain>
    </source>
</reference>
<sequence length="197" mass="21509">MAGRPREFDRELALLKARNLFWRQGYEGTSMSDLVAELGIASARIYKAFGSKEQLFREAIADYEQREGGFADRAFAAGNSVRQAIETLLMDAVHLYCQPDLPQGCMVVASAASVSADNDDIKTWLAQHRLQRTQQIIDRLRQAVQSGELPAATDADGLGDYFAAFLHGLSVQARDGVAQSRLLAAVNVALTALPHAD</sequence>
<evidence type="ECO:0000313" key="8">
    <source>
        <dbReference type="Proteomes" id="UP000332594"/>
    </source>
</evidence>
<dbReference type="GeneID" id="57505215"/>
<dbReference type="Pfam" id="PF00440">
    <property type="entry name" value="TetR_N"/>
    <property type="match status" value="1"/>
</dbReference>
<evidence type="ECO:0000313" key="9">
    <source>
        <dbReference type="Proteomes" id="UP000594500"/>
    </source>
</evidence>
<dbReference type="InterPro" id="IPR011075">
    <property type="entry name" value="TetR_C"/>
</dbReference>
<feature type="domain" description="HTH tetR-type" evidence="5">
    <location>
        <begin position="7"/>
        <end position="67"/>
    </location>
</feature>
<dbReference type="Proteomes" id="UP000594500">
    <property type="component" value="Chromosome"/>
</dbReference>
<dbReference type="InterPro" id="IPR001647">
    <property type="entry name" value="HTH_TetR"/>
</dbReference>
<evidence type="ECO:0000256" key="2">
    <source>
        <dbReference type="ARBA" id="ARBA00023125"/>
    </source>
</evidence>
<dbReference type="InterPro" id="IPR023772">
    <property type="entry name" value="DNA-bd_HTH_TetR-type_CS"/>
</dbReference>
<name>A0A485BF00_RAOTE</name>
<dbReference type="GO" id="GO:0003677">
    <property type="term" value="F:DNA binding"/>
    <property type="evidence" value="ECO:0007669"/>
    <property type="project" value="UniProtKB-UniRule"/>
</dbReference>
<dbReference type="PROSITE" id="PS01081">
    <property type="entry name" value="HTH_TETR_1"/>
    <property type="match status" value="1"/>
</dbReference>
<evidence type="ECO:0000259" key="5">
    <source>
        <dbReference type="PROSITE" id="PS50977"/>
    </source>
</evidence>
<dbReference type="Gene3D" id="1.10.10.60">
    <property type="entry name" value="Homeodomain-like"/>
    <property type="match status" value="1"/>
</dbReference>
<evidence type="ECO:0000256" key="1">
    <source>
        <dbReference type="ARBA" id="ARBA00023015"/>
    </source>
</evidence>
<evidence type="ECO:0000313" key="6">
    <source>
        <dbReference type="EMBL" id="QPF06645.1"/>
    </source>
</evidence>
<evidence type="ECO:0000313" key="7">
    <source>
        <dbReference type="EMBL" id="VFS71694.1"/>
    </source>
</evidence>
<feature type="DNA-binding region" description="H-T-H motif" evidence="4">
    <location>
        <begin position="30"/>
        <end position="49"/>
    </location>
</feature>
<reference evidence="7 8" key="1">
    <citation type="submission" date="2019-03" db="EMBL/GenBank/DDBJ databases">
        <authorList>
            <consortium name="Pathogen Informatics"/>
        </authorList>
    </citation>
    <scope>NUCLEOTIDE SEQUENCE [LARGE SCALE GENOMIC DNA]</scope>
    <source>
        <strain evidence="7 8">NCTC13038</strain>
    </source>
</reference>
<dbReference type="Proteomes" id="UP000332594">
    <property type="component" value="Unassembled WGS sequence"/>
</dbReference>
<dbReference type="RefSeq" id="WP_041145306.1">
    <property type="nucleotide sequence ID" value="NZ_BJNO01000001.1"/>
</dbReference>